<keyword evidence="1" id="KW-0732">Signal</keyword>
<feature type="chain" id="PRO_5045815224" evidence="1">
    <location>
        <begin position="40"/>
        <end position="200"/>
    </location>
</feature>
<comment type="caution">
    <text evidence="2">The sequence shown here is derived from an EMBL/GenBank/DDBJ whole genome shotgun (WGS) entry which is preliminary data.</text>
</comment>
<evidence type="ECO:0000313" key="3">
    <source>
        <dbReference type="Proteomes" id="UP000231702"/>
    </source>
</evidence>
<sequence>MCRAWRAHSEDRTRFPMSPFHRYAVSAVLLAAMAQPVLAKSTGGLIGDAIGSVARAAGNGSGSEVGQGMVSAREPAGLVSLLQDLGYRAELDVDSAGDPIIHTSAAGVGFSLYFYGCLDNRDCDSLMFSAGFDRDQPMTPAQINEWNRKTVVAGAYVDDEGDPFLESYMLTGNGIPASVFEGAMDEWEYVLGDFLDFIDW</sequence>
<proteinExistence type="predicted"/>
<dbReference type="EMBL" id="PGTD01000012">
    <property type="protein sequence ID" value="PJE30889.1"/>
    <property type="molecule type" value="Genomic_DNA"/>
</dbReference>
<dbReference type="Proteomes" id="UP000231702">
    <property type="component" value="Unassembled WGS sequence"/>
</dbReference>
<accession>A0ABX4MR43</accession>
<dbReference type="InterPro" id="IPR019660">
    <property type="entry name" value="Put_sensory_transdc_reg_YbjN"/>
</dbReference>
<keyword evidence="3" id="KW-1185">Reference proteome</keyword>
<gene>
    <name evidence="2" type="ORF">CVM39_05445</name>
</gene>
<organism evidence="2 3">
    <name type="scientific">Pseudooceanicola antarcticus</name>
    <dbReference type="NCBI Taxonomy" id="1247613"/>
    <lineage>
        <taxon>Bacteria</taxon>
        <taxon>Pseudomonadati</taxon>
        <taxon>Pseudomonadota</taxon>
        <taxon>Alphaproteobacteria</taxon>
        <taxon>Rhodobacterales</taxon>
        <taxon>Paracoccaceae</taxon>
        <taxon>Pseudooceanicola</taxon>
    </lineage>
</organism>
<feature type="signal peptide" evidence="1">
    <location>
        <begin position="1"/>
        <end position="39"/>
    </location>
</feature>
<name>A0ABX4MR43_9RHOB</name>
<dbReference type="Pfam" id="PF10722">
    <property type="entry name" value="YbjN"/>
    <property type="match status" value="1"/>
</dbReference>
<reference evidence="2 3" key="1">
    <citation type="journal article" date="2018" name="Int. J. Syst. Evol. Microbiol.">
        <title>Pseudooceanicola lipolyticus sp. nov., a marine alphaproteobacterium, reclassification of Oceanicola flagellatus as Pseudooceanicola flagellatus comb. nov. and emended description of the genus Pseudooceanicola.</title>
        <authorList>
            <person name="Huang M.-M."/>
            <person name="Guo L.-L."/>
            <person name="Wu Y.-H."/>
            <person name="Lai Q.-L."/>
            <person name="Shao Z.-Z."/>
            <person name="Wang C.-S."/>
            <person name="Wu M."/>
            <person name="Xu X.-W."/>
        </authorList>
    </citation>
    <scope>NUCLEOTIDE SEQUENCE [LARGE SCALE GENOMIC DNA]</scope>
    <source>
        <strain evidence="2 3">Ar-45</strain>
    </source>
</reference>
<evidence type="ECO:0000256" key="1">
    <source>
        <dbReference type="SAM" id="SignalP"/>
    </source>
</evidence>
<protein>
    <submittedName>
        <fullName evidence="2">YbjN domain-containing protein</fullName>
    </submittedName>
</protein>
<dbReference type="CDD" id="cd17511">
    <property type="entry name" value="YbjN_AmyR-like"/>
    <property type="match status" value="1"/>
</dbReference>
<evidence type="ECO:0000313" key="2">
    <source>
        <dbReference type="EMBL" id="PJE30889.1"/>
    </source>
</evidence>